<keyword evidence="3" id="KW-1185">Reference proteome</keyword>
<dbReference type="GO" id="GO:0004534">
    <property type="term" value="F:5'-3' RNA exonuclease activity"/>
    <property type="evidence" value="ECO:0007669"/>
    <property type="project" value="TreeGrafter"/>
</dbReference>
<dbReference type="InterPro" id="IPR003141">
    <property type="entry name" value="Pol/His_phosphatase_N"/>
</dbReference>
<dbReference type="Proteomes" id="UP000295565">
    <property type="component" value="Unassembled WGS sequence"/>
</dbReference>
<evidence type="ECO:0000313" key="3">
    <source>
        <dbReference type="Proteomes" id="UP000295565"/>
    </source>
</evidence>
<reference evidence="2 3" key="1">
    <citation type="submission" date="2019-03" db="EMBL/GenBank/DDBJ databases">
        <title>Genomic Encyclopedia of Type Strains, Phase IV (KMG-IV): sequencing the most valuable type-strain genomes for metagenomic binning, comparative biology and taxonomic classification.</title>
        <authorList>
            <person name="Goeker M."/>
        </authorList>
    </citation>
    <scope>NUCLEOTIDE SEQUENCE [LARGE SCALE GENOMIC DNA]</scope>
    <source>
        <strain evidence="2 3">DSM 18577</strain>
    </source>
</reference>
<evidence type="ECO:0000313" key="2">
    <source>
        <dbReference type="EMBL" id="TCK47528.1"/>
    </source>
</evidence>
<comment type="caution">
    <text evidence="2">The sequence shown here is derived from an EMBL/GenBank/DDBJ whole genome shotgun (WGS) entry which is preliminary data.</text>
</comment>
<proteinExistence type="predicted"/>
<dbReference type="PANTHER" id="PTHR42924">
    <property type="entry name" value="EXONUCLEASE"/>
    <property type="match status" value="1"/>
</dbReference>
<dbReference type="GO" id="GO:0035312">
    <property type="term" value="F:5'-3' DNA exonuclease activity"/>
    <property type="evidence" value="ECO:0007669"/>
    <property type="project" value="TreeGrafter"/>
</dbReference>
<organism evidence="2 3">
    <name type="scientific">Celerinatantimonas diazotrophica</name>
    <dbReference type="NCBI Taxonomy" id="412034"/>
    <lineage>
        <taxon>Bacteria</taxon>
        <taxon>Pseudomonadati</taxon>
        <taxon>Pseudomonadota</taxon>
        <taxon>Gammaproteobacteria</taxon>
        <taxon>Celerinatantimonadaceae</taxon>
        <taxon>Celerinatantimonas</taxon>
    </lineage>
</organism>
<sequence>MKIDLHCHTVASDGVLNPQELILRAENMQIDYLAITDHDTTAAIMPARELASRVKIINGVEISTTWQGFDIHIVGLGFDLTDQSLQNALKVQRETRNWRAQEISDRLCKRGLDPVYQDAAVLANGGTITRAHIAQVLIDRGVENSFVKVFNKYMTRGNPGYVPSPWMSIKQAVELLHLSGGVAVLAHPLSYQLSNKWLRRLVNDFAQDGGDGIEIGMPQLKRDHQRWLVTLAQEHQLLASVGSDFHKPMPWRELGRYLALPDNILPIWHQILPDIELQH</sequence>
<dbReference type="Gene3D" id="1.10.150.650">
    <property type="match status" value="1"/>
</dbReference>
<gene>
    <name evidence="2" type="ORF">EV690_2559</name>
</gene>
<dbReference type="Pfam" id="PF02811">
    <property type="entry name" value="PHP"/>
    <property type="match status" value="1"/>
</dbReference>
<dbReference type="InterPro" id="IPR004013">
    <property type="entry name" value="PHP_dom"/>
</dbReference>
<dbReference type="PANTHER" id="PTHR42924:SF3">
    <property type="entry name" value="POLYMERASE_HISTIDINOL PHOSPHATASE N-TERMINAL DOMAIN-CONTAINING PROTEIN"/>
    <property type="match status" value="1"/>
</dbReference>
<feature type="domain" description="Polymerase/histidinol phosphatase N-terminal" evidence="1">
    <location>
        <begin position="3"/>
        <end position="66"/>
    </location>
</feature>
<dbReference type="RefSeq" id="WP_131913339.1">
    <property type="nucleotide sequence ID" value="NZ_OU594967.1"/>
</dbReference>
<dbReference type="SUPFAM" id="SSF89550">
    <property type="entry name" value="PHP domain-like"/>
    <property type="match status" value="1"/>
</dbReference>
<dbReference type="AlphaFoldDB" id="A0A4R1JA93"/>
<dbReference type="InterPro" id="IPR052018">
    <property type="entry name" value="PHP_domain"/>
</dbReference>
<protein>
    <recommendedName>
        <fullName evidence="1">Polymerase/histidinol phosphatase N-terminal domain-containing protein</fullName>
    </recommendedName>
</protein>
<accession>A0A4R1JA93</accession>
<dbReference type="InterPro" id="IPR016195">
    <property type="entry name" value="Pol/histidinol_Pase-like"/>
</dbReference>
<dbReference type="EMBL" id="SMGD01000014">
    <property type="protein sequence ID" value="TCK47528.1"/>
    <property type="molecule type" value="Genomic_DNA"/>
</dbReference>
<name>A0A4R1JA93_9GAMM</name>
<dbReference type="CDD" id="cd07438">
    <property type="entry name" value="PHP_HisPPase_AMP"/>
    <property type="match status" value="1"/>
</dbReference>
<evidence type="ECO:0000259" key="1">
    <source>
        <dbReference type="SMART" id="SM00481"/>
    </source>
</evidence>
<dbReference type="Gene3D" id="3.20.20.140">
    <property type="entry name" value="Metal-dependent hydrolases"/>
    <property type="match status" value="1"/>
</dbReference>
<dbReference type="OrthoDB" id="9804333at2"/>
<dbReference type="SMART" id="SM00481">
    <property type="entry name" value="POLIIIAc"/>
    <property type="match status" value="1"/>
</dbReference>